<evidence type="ECO:0000313" key="3">
    <source>
        <dbReference type="Proteomes" id="UP000009135"/>
    </source>
</evidence>
<keyword evidence="1" id="KW-1133">Transmembrane helix</keyword>
<name>H6N7P5_MYCHN</name>
<dbReference type="OrthoDB" id="9829751at2"/>
<evidence type="ECO:0000313" key="2">
    <source>
        <dbReference type="EMBL" id="AEW45667.1"/>
    </source>
</evidence>
<proteinExistence type="predicted"/>
<dbReference type="AlphaFoldDB" id="H6N7P5"/>
<gene>
    <name evidence="2" type="ordered locus">MHC_04055</name>
</gene>
<organism evidence="2 3">
    <name type="scientific">Mycoplasma haemocanis (strain Illinois)</name>
    <dbReference type="NCBI Taxonomy" id="1111676"/>
    <lineage>
        <taxon>Bacteria</taxon>
        <taxon>Bacillati</taxon>
        <taxon>Mycoplasmatota</taxon>
        <taxon>Mollicutes</taxon>
        <taxon>Mycoplasmataceae</taxon>
        <taxon>Mycoplasma</taxon>
    </lineage>
</organism>
<feature type="transmembrane region" description="Helical" evidence="1">
    <location>
        <begin position="6"/>
        <end position="31"/>
    </location>
</feature>
<evidence type="ECO:0000256" key="1">
    <source>
        <dbReference type="SAM" id="Phobius"/>
    </source>
</evidence>
<dbReference type="KEGG" id="mhe:MHC_04055"/>
<protein>
    <submittedName>
        <fullName evidence="2">Uncharacterized protein</fullName>
    </submittedName>
</protein>
<dbReference type="Proteomes" id="UP000009135">
    <property type="component" value="Chromosome"/>
</dbReference>
<dbReference type="HOGENOM" id="CLU_096783_0_0_14"/>
<accession>H6N7P5</accession>
<sequence length="210" mass="23187">MVSKSLMLSLGGLGIAGVGGVGIGLVGVYYLNKGTETPKVTLSTKYDKALINFNSDDVIWNSKLSTLETQSSIPKNENLIKAKNEKKAGNVDAAKAFLKSGCRDIYSKSPESKDDFNDFKNFCSKLYLDQISGGKVITEIADLDNKWDTFKGKTDDHLSGEFRKIHESKKSSTTEPTDWKQLVLAECQKLSSSIFVGEVKGYQEFCFKKQ</sequence>
<keyword evidence="3" id="KW-1185">Reference proteome</keyword>
<keyword evidence="1" id="KW-0472">Membrane</keyword>
<dbReference type="STRING" id="1111676.MHC_04055"/>
<keyword evidence="1" id="KW-0812">Transmembrane</keyword>
<dbReference type="EMBL" id="CP003199">
    <property type="protein sequence ID" value="AEW45667.1"/>
    <property type="molecule type" value="Genomic_DNA"/>
</dbReference>
<reference evidence="2 3" key="1">
    <citation type="journal article" date="2012" name="J. Bacteriol.">
        <title>Complete genome sequence of Mycoplasma haemocanis strain Illinois.</title>
        <authorList>
            <person name="do Nascimento N.C."/>
            <person name="Guimaraes A.M."/>
            <person name="Santos A.P."/>
            <person name="Sanmiguel P.J."/>
            <person name="Messick J.B."/>
        </authorList>
    </citation>
    <scope>NUCLEOTIDE SEQUENCE [LARGE SCALE GENOMIC DNA]</scope>
    <source>
        <strain evidence="2 3">Illinois</strain>
    </source>
</reference>